<comment type="subcellular location">
    <subcellularLocation>
        <location evidence="1">Mitochondrion inner membrane</location>
        <topology evidence="1">Multi-pass membrane protein</topology>
    </subcellularLocation>
</comment>
<dbReference type="GO" id="GO:0032049">
    <property type="term" value="P:cardiolipin biosynthetic process"/>
    <property type="evidence" value="ECO:0007669"/>
    <property type="project" value="TreeGrafter"/>
</dbReference>
<keyword evidence="11" id="KW-0594">Phospholipid biosynthesis</keyword>
<feature type="transmembrane region" description="Helical" evidence="15">
    <location>
        <begin position="111"/>
        <end position="134"/>
    </location>
</feature>
<evidence type="ECO:0000256" key="13">
    <source>
        <dbReference type="ARBA" id="ARBA00039001"/>
    </source>
</evidence>
<evidence type="ECO:0000256" key="8">
    <source>
        <dbReference type="ARBA" id="ARBA00023098"/>
    </source>
</evidence>
<comment type="catalytic activity">
    <reaction evidence="14">
        <text>a CDP-1,2-diacyl-sn-glycerol + a 1,2-diacyl-sn-glycero-3-phospho-(1'-sn-glycerol) = a cardiolipin + CMP + H(+)</text>
        <dbReference type="Rhea" id="RHEA:32931"/>
        <dbReference type="ChEBI" id="CHEBI:15378"/>
        <dbReference type="ChEBI" id="CHEBI:58332"/>
        <dbReference type="ChEBI" id="CHEBI:60377"/>
        <dbReference type="ChEBI" id="CHEBI:62237"/>
        <dbReference type="ChEBI" id="CHEBI:64716"/>
        <dbReference type="EC" id="2.7.8.41"/>
    </reaction>
</comment>
<dbReference type="EC" id="2.7.8.41" evidence="13"/>
<protein>
    <recommendedName>
        <fullName evidence="13">cardiolipin synthase (CMP-forming)</fullName>
        <ecNumber evidence="13">2.7.8.41</ecNumber>
    </recommendedName>
</protein>
<evidence type="ECO:0000256" key="5">
    <source>
        <dbReference type="ARBA" id="ARBA00022692"/>
    </source>
</evidence>
<evidence type="ECO:0000256" key="12">
    <source>
        <dbReference type="ARBA" id="ARBA00023264"/>
    </source>
</evidence>
<dbReference type="AlphaFoldDB" id="A0A9N9SB82"/>
<sequence length="309" mass="35095">MSSLYLFTKNWNRFSFFHNKSSLLKQVSCFVPLLEHRIYLYSNNQNNADEKVSSGKIISKDLKSIYDHNKNKLRNTEQRLRDRGTFIIQDIKETRDKVKEKVEEVIERENVYTIPNLLCITRILLSPYLGVLIVQSEFDYALAILVIAGATDVFDGWIARTWRSQSSKMGSFLDPIADKVLIATLFLTLTYVDLIPMVLTGLIIARDVLLVTAGFIIRYLSLPPPRTLSRYFDVTHATAQLAPTLISKINTAVQLLLVGSTLAAPVFHYVGHPALECLWYVTGVSTVAAGLSYMLSKNTYRIFKKHKPN</sequence>
<keyword evidence="12" id="KW-1208">Phospholipid metabolism</keyword>
<dbReference type="Pfam" id="PF01066">
    <property type="entry name" value="CDP-OH_P_transf"/>
    <property type="match status" value="1"/>
</dbReference>
<keyword evidence="3" id="KW-0444">Lipid biosynthesis</keyword>
<evidence type="ECO:0000256" key="15">
    <source>
        <dbReference type="SAM" id="Phobius"/>
    </source>
</evidence>
<keyword evidence="7 15" id="KW-1133">Transmembrane helix</keyword>
<evidence type="ECO:0000256" key="14">
    <source>
        <dbReference type="ARBA" id="ARBA00047433"/>
    </source>
</evidence>
<dbReference type="EMBL" id="OU896707">
    <property type="protein sequence ID" value="CAG9813346.1"/>
    <property type="molecule type" value="Genomic_DNA"/>
</dbReference>
<evidence type="ECO:0000256" key="7">
    <source>
        <dbReference type="ARBA" id="ARBA00022989"/>
    </source>
</evidence>
<evidence type="ECO:0000256" key="10">
    <source>
        <dbReference type="ARBA" id="ARBA00023136"/>
    </source>
</evidence>
<evidence type="ECO:0000313" key="16">
    <source>
        <dbReference type="EMBL" id="CAG9813346.1"/>
    </source>
</evidence>
<reference evidence="16" key="1">
    <citation type="submission" date="2022-01" db="EMBL/GenBank/DDBJ databases">
        <authorList>
            <person name="King R."/>
        </authorList>
    </citation>
    <scope>NUCLEOTIDE SEQUENCE</scope>
</reference>
<proteinExistence type="inferred from homology"/>
<keyword evidence="5 15" id="KW-0812">Transmembrane</keyword>
<dbReference type="PANTHER" id="PTHR14269:SF60">
    <property type="entry name" value="CARDIOLIPIN SYNTHASE (CMP-FORMING)"/>
    <property type="match status" value="1"/>
</dbReference>
<dbReference type="Gene3D" id="1.20.120.1760">
    <property type="match status" value="1"/>
</dbReference>
<dbReference type="GO" id="GO:0043337">
    <property type="term" value="F:cardiolipin synthase (CMP-forming)"/>
    <property type="evidence" value="ECO:0007669"/>
    <property type="project" value="UniProtKB-EC"/>
</dbReference>
<keyword evidence="9" id="KW-0496">Mitochondrion</keyword>
<evidence type="ECO:0000256" key="3">
    <source>
        <dbReference type="ARBA" id="ARBA00022516"/>
    </source>
</evidence>
<dbReference type="FunFam" id="1.20.120.1760:FF:000005">
    <property type="entry name" value="Cardiolipin synthase 1"/>
    <property type="match status" value="1"/>
</dbReference>
<keyword evidence="4" id="KW-0808">Transferase</keyword>
<name>A0A9N9SB82_PHACE</name>
<dbReference type="GO" id="GO:0005743">
    <property type="term" value="C:mitochondrial inner membrane"/>
    <property type="evidence" value="ECO:0007669"/>
    <property type="project" value="UniProtKB-SubCell"/>
</dbReference>
<evidence type="ECO:0000256" key="9">
    <source>
        <dbReference type="ARBA" id="ARBA00023128"/>
    </source>
</evidence>
<feature type="transmembrane region" description="Helical" evidence="15">
    <location>
        <begin position="277"/>
        <end position="295"/>
    </location>
</feature>
<evidence type="ECO:0000256" key="4">
    <source>
        <dbReference type="ARBA" id="ARBA00022679"/>
    </source>
</evidence>
<dbReference type="Proteomes" id="UP001153737">
    <property type="component" value="Chromosome 1"/>
</dbReference>
<dbReference type="OrthoDB" id="10020554at2759"/>
<keyword evidence="6" id="KW-0999">Mitochondrion inner membrane</keyword>
<keyword evidence="17" id="KW-1185">Reference proteome</keyword>
<gene>
    <name evidence="16" type="ORF">PHAECO_LOCUS518</name>
</gene>
<evidence type="ECO:0000256" key="1">
    <source>
        <dbReference type="ARBA" id="ARBA00004448"/>
    </source>
</evidence>
<organism evidence="16 17">
    <name type="scientific">Phaedon cochleariae</name>
    <name type="common">Mustard beetle</name>
    <dbReference type="NCBI Taxonomy" id="80249"/>
    <lineage>
        <taxon>Eukaryota</taxon>
        <taxon>Metazoa</taxon>
        <taxon>Ecdysozoa</taxon>
        <taxon>Arthropoda</taxon>
        <taxon>Hexapoda</taxon>
        <taxon>Insecta</taxon>
        <taxon>Pterygota</taxon>
        <taxon>Neoptera</taxon>
        <taxon>Endopterygota</taxon>
        <taxon>Coleoptera</taxon>
        <taxon>Polyphaga</taxon>
        <taxon>Cucujiformia</taxon>
        <taxon>Chrysomeloidea</taxon>
        <taxon>Chrysomelidae</taxon>
        <taxon>Chrysomelinae</taxon>
        <taxon>Chrysomelini</taxon>
        <taxon>Phaedon</taxon>
    </lineage>
</organism>
<dbReference type="InterPro" id="IPR050324">
    <property type="entry name" value="CDP-alcohol_PTase-I"/>
</dbReference>
<dbReference type="PANTHER" id="PTHR14269">
    <property type="entry name" value="CDP-DIACYLGLYCEROL--GLYCEROL-3-PHOSPHATE 3-PHOSPHATIDYLTRANSFERASE-RELATED"/>
    <property type="match status" value="1"/>
</dbReference>
<keyword evidence="10 15" id="KW-0472">Membrane</keyword>
<dbReference type="InterPro" id="IPR000462">
    <property type="entry name" value="CDP-OH_P_trans"/>
</dbReference>
<feature type="transmembrane region" description="Helical" evidence="15">
    <location>
        <begin position="252"/>
        <end position="271"/>
    </location>
</feature>
<reference evidence="16" key="2">
    <citation type="submission" date="2022-10" db="EMBL/GenBank/DDBJ databases">
        <authorList>
            <consortium name="ENA_rothamsted_submissions"/>
            <consortium name="culmorum"/>
            <person name="King R."/>
        </authorList>
    </citation>
    <scope>NUCLEOTIDE SEQUENCE</scope>
</reference>
<evidence type="ECO:0000256" key="11">
    <source>
        <dbReference type="ARBA" id="ARBA00023209"/>
    </source>
</evidence>
<keyword evidence="8" id="KW-0443">Lipid metabolism</keyword>
<comment type="similarity">
    <text evidence="2">Belongs to the CDP-alcohol phosphatidyltransferase class-I family.</text>
</comment>
<evidence type="ECO:0000313" key="17">
    <source>
        <dbReference type="Proteomes" id="UP001153737"/>
    </source>
</evidence>
<accession>A0A9N9SB82</accession>
<feature type="transmembrane region" description="Helical" evidence="15">
    <location>
        <begin position="140"/>
        <end position="159"/>
    </location>
</feature>
<evidence type="ECO:0000256" key="6">
    <source>
        <dbReference type="ARBA" id="ARBA00022792"/>
    </source>
</evidence>
<dbReference type="InterPro" id="IPR043130">
    <property type="entry name" value="CDP-OH_PTrfase_TM_dom"/>
</dbReference>
<evidence type="ECO:0000256" key="2">
    <source>
        <dbReference type="ARBA" id="ARBA00010441"/>
    </source>
</evidence>